<feature type="domain" description="Ketoreductase" evidence="5">
    <location>
        <begin position="65"/>
        <end position="223"/>
    </location>
</feature>
<dbReference type="InterPro" id="IPR057326">
    <property type="entry name" value="KR_dom"/>
</dbReference>
<dbReference type="InterPro" id="IPR020904">
    <property type="entry name" value="Sc_DH/Rdtase_CS"/>
</dbReference>
<dbReference type="AlphaFoldDB" id="A0A8K0RDE8"/>
<keyword evidence="2" id="KW-0521">NADP</keyword>
<dbReference type="PRINTS" id="PR00081">
    <property type="entry name" value="GDHRDH"/>
</dbReference>
<protein>
    <submittedName>
        <fullName evidence="6">Short-chain dehydrogenase/reductase SDR</fullName>
    </submittedName>
</protein>
<evidence type="ECO:0000313" key="6">
    <source>
        <dbReference type="EMBL" id="KAH7092235.1"/>
    </source>
</evidence>
<feature type="region of interest" description="Disordered" evidence="4">
    <location>
        <begin position="34"/>
        <end position="57"/>
    </location>
</feature>
<proteinExistence type="inferred from homology"/>
<keyword evidence="7" id="KW-1185">Reference proteome</keyword>
<organism evidence="6 7">
    <name type="scientific">Paraphoma chrysanthemicola</name>
    <dbReference type="NCBI Taxonomy" id="798071"/>
    <lineage>
        <taxon>Eukaryota</taxon>
        <taxon>Fungi</taxon>
        <taxon>Dikarya</taxon>
        <taxon>Ascomycota</taxon>
        <taxon>Pezizomycotina</taxon>
        <taxon>Dothideomycetes</taxon>
        <taxon>Pleosporomycetidae</taxon>
        <taxon>Pleosporales</taxon>
        <taxon>Pleosporineae</taxon>
        <taxon>Phaeosphaeriaceae</taxon>
        <taxon>Paraphoma</taxon>
    </lineage>
</organism>
<sequence length="312" mass="33465">MPFRIIRPQSFRACSRVPIFAPRAFSIHSPRCIDSRAPSQSAPASFRKNGGDKRSLSDRMSLKGKTTVITGGARGIGLSLVEAVAEAGGNVAVLDVLEKPQADLSTLGVEAHYYRTDVTNMDVLEKTFRQIQSDFGRIDNCVTAAGIVADKSFFDHSWDDCEKLLKVNVLGTFFCAQLAAKAMRDQDSGGSLVLIASIASHLALPLQRLPMYGATKGAVRIMMKQLAVELAPLNIRVNTVSPGFIRTDMTELCATQQPELYSVFSSAPPIGRIGETTDITGAVHYLLSDASSYTTGADIPITGGLIAGRIAN</sequence>
<dbReference type="InterPro" id="IPR036291">
    <property type="entry name" value="NAD(P)-bd_dom_sf"/>
</dbReference>
<evidence type="ECO:0000256" key="1">
    <source>
        <dbReference type="ARBA" id="ARBA00006484"/>
    </source>
</evidence>
<evidence type="ECO:0000313" key="7">
    <source>
        <dbReference type="Proteomes" id="UP000813461"/>
    </source>
</evidence>
<evidence type="ECO:0000256" key="3">
    <source>
        <dbReference type="ARBA" id="ARBA00023002"/>
    </source>
</evidence>
<dbReference type="PRINTS" id="PR00080">
    <property type="entry name" value="SDRFAMILY"/>
</dbReference>
<dbReference type="PANTHER" id="PTHR43008:SF4">
    <property type="entry name" value="CHAIN DEHYDROGENASE, PUTATIVE (AFU_ORTHOLOGUE AFUA_4G08710)-RELATED"/>
    <property type="match status" value="1"/>
</dbReference>
<dbReference type="GO" id="GO:0016616">
    <property type="term" value="F:oxidoreductase activity, acting on the CH-OH group of donors, NAD or NADP as acceptor"/>
    <property type="evidence" value="ECO:0007669"/>
    <property type="project" value="UniProtKB-ARBA"/>
</dbReference>
<dbReference type="SMART" id="SM00822">
    <property type="entry name" value="PKS_KR"/>
    <property type="match status" value="1"/>
</dbReference>
<dbReference type="PANTHER" id="PTHR43008">
    <property type="entry name" value="BENZIL REDUCTASE"/>
    <property type="match status" value="1"/>
</dbReference>
<name>A0A8K0RDE8_9PLEO</name>
<dbReference type="Proteomes" id="UP000813461">
    <property type="component" value="Unassembled WGS sequence"/>
</dbReference>
<evidence type="ECO:0000256" key="4">
    <source>
        <dbReference type="SAM" id="MobiDB-lite"/>
    </source>
</evidence>
<gene>
    <name evidence="6" type="ORF">FB567DRAFT_435325</name>
</gene>
<reference evidence="6" key="1">
    <citation type="journal article" date="2021" name="Nat. Commun.">
        <title>Genetic determinants of endophytism in the Arabidopsis root mycobiome.</title>
        <authorList>
            <person name="Mesny F."/>
            <person name="Miyauchi S."/>
            <person name="Thiergart T."/>
            <person name="Pickel B."/>
            <person name="Atanasova L."/>
            <person name="Karlsson M."/>
            <person name="Huettel B."/>
            <person name="Barry K.W."/>
            <person name="Haridas S."/>
            <person name="Chen C."/>
            <person name="Bauer D."/>
            <person name="Andreopoulos W."/>
            <person name="Pangilinan J."/>
            <person name="LaButti K."/>
            <person name="Riley R."/>
            <person name="Lipzen A."/>
            <person name="Clum A."/>
            <person name="Drula E."/>
            <person name="Henrissat B."/>
            <person name="Kohler A."/>
            <person name="Grigoriev I.V."/>
            <person name="Martin F.M."/>
            <person name="Hacquard S."/>
        </authorList>
    </citation>
    <scope>NUCLEOTIDE SEQUENCE</scope>
    <source>
        <strain evidence="6">MPI-SDFR-AT-0120</strain>
    </source>
</reference>
<dbReference type="SUPFAM" id="SSF51735">
    <property type="entry name" value="NAD(P)-binding Rossmann-fold domains"/>
    <property type="match status" value="1"/>
</dbReference>
<dbReference type="Gene3D" id="3.40.50.720">
    <property type="entry name" value="NAD(P)-binding Rossmann-like Domain"/>
    <property type="match status" value="1"/>
</dbReference>
<comment type="caution">
    <text evidence="6">The sequence shown here is derived from an EMBL/GenBank/DDBJ whole genome shotgun (WGS) entry which is preliminary data.</text>
</comment>
<dbReference type="InterPro" id="IPR002347">
    <property type="entry name" value="SDR_fam"/>
</dbReference>
<evidence type="ECO:0000259" key="5">
    <source>
        <dbReference type="SMART" id="SM00822"/>
    </source>
</evidence>
<accession>A0A8K0RDE8</accession>
<dbReference type="FunFam" id="3.40.50.720:FF:000084">
    <property type="entry name" value="Short-chain dehydrogenase reductase"/>
    <property type="match status" value="1"/>
</dbReference>
<evidence type="ECO:0000256" key="2">
    <source>
        <dbReference type="ARBA" id="ARBA00022857"/>
    </source>
</evidence>
<keyword evidence="3" id="KW-0560">Oxidoreductase</keyword>
<dbReference type="PROSITE" id="PS00061">
    <property type="entry name" value="ADH_SHORT"/>
    <property type="match status" value="1"/>
</dbReference>
<dbReference type="OrthoDB" id="417891at2759"/>
<dbReference type="GO" id="GO:0050664">
    <property type="term" value="F:oxidoreductase activity, acting on NAD(P)H, oxygen as acceptor"/>
    <property type="evidence" value="ECO:0007669"/>
    <property type="project" value="TreeGrafter"/>
</dbReference>
<comment type="similarity">
    <text evidence="1">Belongs to the short-chain dehydrogenases/reductases (SDR) family.</text>
</comment>
<dbReference type="EMBL" id="JAGMVJ010000003">
    <property type="protein sequence ID" value="KAH7092235.1"/>
    <property type="molecule type" value="Genomic_DNA"/>
</dbReference>
<dbReference type="Pfam" id="PF13561">
    <property type="entry name" value="adh_short_C2"/>
    <property type="match status" value="1"/>
</dbReference>